<sequence length="382" mass="42863">MSDIETIDIAVIGAGLGGAAAAALLINAGFSVHSFEQAPEFTRLGAGIHIGPNVMKIFREIGLEDKLSAIGAHPDHWFSRDGRSGDYLSRIELGDFALREYGAPYITIHRGDMHAEQIDALPQDSLHFDHRLTDLEERENDVLLTFANGRQVAARLVIGADGINSMIREKLLGVEKPRFSGWIGHRALVDMTKLRATGLEYERCVKWWWEQSRHIMAYATKSDGSEYYYVTGVPVDGWTHEASFVDSSREEMEAIFGDNAHPMVRGLIEATTEVTKWPFWNRDPMSLWSRGRLCLLGDACHPMRPHMAQGACMAIEDAAILTRCLTQTGLSDYRSAFRVYENTRRDRATKVQTISNANTWLKQPEDPAWVYAYDPIHAPLAD</sequence>
<dbReference type="RefSeq" id="WP_080623403.1">
    <property type="nucleotide sequence ID" value="NZ_CAWMZI010000008.1"/>
</dbReference>
<keyword evidence="5" id="KW-1185">Reference proteome</keyword>
<dbReference type="SUPFAM" id="SSF51905">
    <property type="entry name" value="FAD/NAD(P)-binding domain"/>
    <property type="match status" value="1"/>
</dbReference>
<evidence type="ECO:0000313" key="4">
    <source>
        <dbReference type="EMBL" id="ARC39182.1"/>
    </source>
</evidence>
<proteinExistence type="predicted"/>
<dbReference type="PANTHER" id="PTHR13789">
    <property type="entry name" value="MONOOXYGENASE"/>
    <property type="match status" value="1"/>
</dbReference>
<evidence type="ECO:0000256" key="1">
    <source>
        <dbReference type="ARBA" id="ARBA00023002"/>
    </source>
</evidence>
<evidence type="ECO:0000313" key="5">
    <source>
        <dbReference type="Proteomes" id="UP000191257"/>
    </source>
</evidence>
<evidence type="ECO:0000256" key="2">
    <source>
        <dbReference type="ARBA" id="ARBA00023033"/>
    </source>
</evidence>
<dbReference type="AlphaFoldDB" id="A0A1V0GZD8"/>
<dbReference type="GO" id="GO:0071949">
    <property type="term" value="F:FAD binding"/>
    <property type="evidence" value="ECO:0007669"/>
    <property type="project" value="InterPro"/>
</dbReference>
<dbReference type="PRINTS" id="PR00420">
    <property type="entry name" value="RNGMNOXGNASE"/>
</dbReference>
<accession>A0A1V0GZD8</accession>
<feature type="domain" description="FAD-binding" evidence="3">
    <location>
        <begin position="7"/>
        <end position="351"/>
    </location>
</feature>
<dbReference type="KEGG" id="pye:A6J80_23230"/>
<keyword evidence="2" id="KW-0503">Monooxygenase</keyword>
<evidence type="ECO:0000259" key="3">
    <source>
        <dbReference type="Pfam" id="PF01494"/>
    </source>
</evidence>
<dbReference type="Proteomes" id="UP000191257">
    <property type="component" value="Plasmid unnamed7"/>
</dbReference>
<geneLocation type="plasmid" evidence="4 5">
    <name>unnamed7</name>
</geneLocation>
<name>A0A1V0GZD8_9RHOB</name>
<dbReference type="Gene3D" id="3.50.50.60">
    <property type="entry name" value="FAD/NAD(P)-binding domain"/>
    <property type="match status" value="1"/>
</dbReference>
<dbReference type="PANTHER" id="PTHR13789:SF309">
    <property type="entry name" value="PUTATIVE (AFU_ORTHOLOGUE AFUA_6G14510)-RELATED"/>
    <property type="match status" value="1"/>
</dbReference>
<dbReference type="Pfam" id="PF01494">
    <property type="entry name" value="FAD_binding_3"/>
    <property type="match status" value="1"/>
</dbReference>
<protein>
    <submittedName>
        <fullName evidence="4">6-hydroxynicotinate 3-monooxygenase</fullName>
    </submittedName>
</protein>
<gene>
    <name evidence="4" type="ORF">A6J80_23230</name>
</gene>
<organism evidence="4 5">
    <name type="scientific">Paracoccus yeei</name>
    <dbReference type="NCBI Taxonomy" id="147645"/>
    <lineage>
        <taxon>Bacteria</taxon>
        <taxon>Pseudomonadati</taxon>
        <taxon>Pseudomonadota</taxon>
        <taxon>Alphaproteobacteria</taxon>
        <taxon>Rhodobacterales</taxon>
        <taxon>Paracoccaceae</taxon>
        <taxon>Paracoccus</taxon>
    </lineage>
</organism>
<reference evidence="4" key="1">
    <citation type="submission" date="2017-12" db="EMBL/GenBank/DDBJ databases">
        <title>FDA dAtabase for Regulatory Grade micrObial Sequences (FDA-ARGOS): Supporting development and validation of Infectious Disease Dx tests.</title>
        <authorList>
            <person name="Campos J."/>
            <person name="Goldberg B."/>
            <person name="Tallon L."/>
            <person name="Sadzewicz L."/>
            <person name="Sengamalay N."/>
            <person name="Ott S."/>
            <person name="Godinez A."/>
            <person name="Nagaraj S."/>
            <person name="Vyas G."/>
            <person name="Aluvathingal J."/>
            <person name="Nadendla S."/>
            <person name="Geyer C."/>
            <person name="Nandy P."/>
            <person name="Hobson J."/>
            <person name="Sichtig H."/>
        </authorList>
    </citation>
    <scope>NUCLEOTIDE SEQUENCE</scope>
    <source>
        <strain evidence="4">FDAARGOS_252</strain>
        <plasmid evidence="4">unnamed7</plasmid>
    </source>
</reference>
<dbReference type="InterPro" id="IPR050493">
    <property type="entry name" value="FAD-dep_Monooxygenase_BioMet"/>
</dbReference>
<keyword evidence="1" id="KW-0560">Oxidoreductase</keyword>
<dbReference type="EMBL" id="CP020447">
    <property type="protein sequence ID" value="ARC39182.1"/>
    <property type="molecule type" value="Genomic_DNA"/>
</dbReference>
<dbReference type="InterPro" id="IPR036188">
    <property type="entry name" value="FAD/NAD-bd_sf"/>
</dbReference>
<dbReference type="InterPro" id="IPR002938">
    <property type="entry name" value="FAD-bd"/>
</dbReference>
<dbReference type="GO" id="GO:0004497">
    <property type="term" value="F:monooxygenase activity"/>
    <property type="evidence" value="ECO:0007669"/>
    <property type="project" value="UniProtKB-KW"/>
</dbReference>
<keyword evidence="4" id="KW-0614">Plasmid</keyword>